<feature type="transmembrane region" description="Helical" evidence="6">
    <location>
        <begin position="130"/>
        <end position="156"/>
    </location>
</feature>
<dbReference type="InterPro" id="IPR005496">
    <property type="entry name" value="Integral_membrane_TerC"/>
</dbReference>
<accession>A0A660DUF7</accession>
<feature type="transmembrane region" description="Helical" evidence="6">
    <location>
        <begin position="63"/>
        <end position="84"/>
    </location>
</feature>
<comment type="similarity">
    <text evidence="2">Belongs to the TerC family.</text>
</comment>
<keyword evidence="8" id="KW-1185">Reference proteome</keyword>
<evidence type="ECO:0000256" key="5">
    <source>
        <dbReference type="ARBA" id="ARBA00023136"/>
    </source>
</evidence>
<dbReference type="OrthoDB" id="9806211at2"/>
<dbReference type="InterPro" id="IPR022493">
    <property type="entry name" value="CHP03716_TM_YkoY"/>
</dbReference>
<organism evidence="7 8">
    <name type="scientific">Lactiplantibacillus mudanjiangensis</name>
    <dbReference type="NCBI Taxonomy" id="1296538"/>
    <lineage>
        <taxon>Bacteria</taxon>
        <taxon>Bacillati</taxon>
        <taxon>Bacillota</taxon>
        <taxon>Bacilli</taxon>
        <taxon>Lactobacillales</taxon>
        <taxon>Lactobacillaceae</taxon>
        <taxon>Lactiplantibacillus</taxon>
    </lineage>
</organism>
<dbReference type="EMBL" id="UYIG01000001">
    <property type="protein sequence ID" value="VDG26627.1"/>
    <property type="molecule type" value="Genomic_DNA"/>
</dbReference>
<sequence length="256" mass="28545">MTKLISLYTPFFEASDWHAAIMTSAGLMTILTLAIMECLLSVDNAVVLAAQTATLKDPKKEHHALMWGLWGSYLFRFIAIGLGAYLIKFWIVKAVGAGYLLYMSIHFFYEQHHQKRTKNKGEKPKVKVRSFWGTVATIILLDIVFSIDSILTALALDNNPVIVLLGGLIGILAMRFVAQAMIVLLAKIPELLFMAYVLIGFIALKLALSLPMIDIEISNTLFSIFVILAFGATIGLHWWRDKRDANKRAAANNSDK</sequence>
<evidence type="ECO:0000313" key="8">
    <source>
        <dbReference type="Proteomes" id="UP000289996"/>
    </source>
</evidence>
<feature type="transmembrane region" description="Helical" evidence="6">
    <location>
        <begin position="193"/>
        <end position="213"/>
    </location>
</feature>
<keyword evidence="4 6" id="KW-1133">Transmembrane helix</keyword>
<comment type="subcellular location">
    <subcellularLocation>
        <location evidence="1">Membrane</location>
        <topology evidence="1">Multi-pass membrane protein</topology>
    </subcellularLocation>
</comment>
<gene>
    <name evidence="7" type="ORF">MUDAN_MDHGFNIF_00064</name>
</gene>
<dbReference type="Pfam" id="PF03741">
    <property type="entry name" value="TerC"/>
    <property type="match status" value="1"/>
</dbReference>
<dbReference type="NCBIfam" id="TIGR03716">
    <property type="entry name" value="R_switched_YkoY"/>
    <property type="match status" value="1"/>
</dbReference>
<evidence type="ECO:0000256" key="3">
    <source>
        <dbReference type="ARBA" id="ARBA00022692"/>
    </source>
</evidence>
<name>A0A660DUF7_9LACO</name>
<feature type="transmembrane region" description="Helical" evidence="6">
    <location>
        <begin position="20"/>
        <end position="42"/>
    </location>
</feature>
<proteinExistence type="inferred from homology"/>
<dbReference type="RefSeq" id="WP_130851120.1">
    <property type="nucleotide sequence ID" value="NZ_UYIG01000001.1"/>
</dbReference>
<protein>
    <submittedName>
        <fullName evidence="7">Uncharacterized protein</fullName>
    </submittedName>
</protein>
<dbReference type="PANTHER" id="PTHR30238:SF6">
    <property type="entry name" value="TERC-LIKE PROTEIN"/>
    <property type="match status" value="1"/>
</dbReference>
<evidence type="ECO:0000256" key="6">
    <source>
        <dbReference type="SAM" id="Phobius"/>
    </source>
</evidence>
<dbReference type="Proteomes" id="UP000289996">
    <property type="component" value="Unassembled WGS sequence"/>
</dbReference>
<keyword evidence="5 6" id="KW-0472">Membrane</keyword>
<reference evidence="7 8" key="1">
    <citation type="submission" date="2018-11" db="EMBL/GenBank/DDBJ databases">
        <authorList>
            <person name="Wuyts S."/>
        </authorList>
    </citation>
    <scope>NUCLEOTIDE SEQUENCE [LARGE SCALE GENOMIC DNA]</scope>
    <source>
        <strain evidence="7">Lactobacillus mudanjiangensis AMBF249</strain>
    </source>
</reference>
<feature type="transmembrane region" description="Helical" evidence="6">
    <location>
        <begin position="162"/>
        <end position="186"/>
    </location>
</feature>
<dbReference type="AlphaFoldDB" id="A0A660DUF7"/>
<feature type="transmembrane region" description="Helical" evidence="6">
    <location>
        <begin position="219"/>
        <end position="239"/>
    </location>
</feature>
<evidence type="ECO:0000313" key="7">
    <source>
        <dbReference type="EMBL" id="VDG26627.1"/>
    </source>
</evidence>
<evidence type="ECO:0000256" key="1">
    <source>
        <dbReference type="ARBA" id="ARBA00004141"/>
    </source>
</evidence>
<keyword evidence="3 6" id="KW-0812">Transmembrane</keyword>
<evidence type="ECO:0000256" key="2">
    <source>
        <dbReference type="ARBA" id="ARBA00007511"/>
    </source>
</evidence>
<feature type="transmembrane region" description="Helical" evidence="6">
    <location>
        <begin position="90"/>
        <end position="109"/>
    </location>
</feature>
<dbReference type="PANTHER" id="PTHR30238">
    <property type="entry name" value="MEMBRANE BOUND PREDICTED REDOX MODULATOR"/>
    <property type="match status" value="1"/>
</dbReference>
<evidence type="ECO:0000256" key="4">
    <source>
        <dbReference type="ARBA" id="ARBA00022989"/>
    </source>
</evidence>
<dbReference type="GO" id="GO:0016020">
    <property type="term" value="C:membrane"/>
    <property type="evidence" value="ECO:0007669"/>
    <property type="project" value="UniProtKB-SubCell"/>
</dbReference>